<keyword evidence="1" id="KW-0732">Signal</keyword>
<evidence type="ECO:0008006" key="4">
    <source>
        <dbReference type="Google" id="ProtNLM"/>
    </source>
</evidence>
<evidence type="ECO:0000313" key="3">
    <source>
        <dbReference type="Proteomes" id="UP000249061"/>
    </source>
</evidence>
<name>A0A2W5SWI6_9BACT</name>
<dbReference type="EMBL" id="QFQP01000048">
    <property type="protein sequence ID" value="PZR05113.1"/>
    <property type="molecule type" value="Genomic_DNA"/>
</dbReference>
<protein>
    <recommendedName>
        <fullName evidence="4">Periplasmic heavy metal sensor</fullName>
    </recommendedName>
</protein>
<dbReference type="Proteomes" id="UP000249061">
    <property type="component" value="Unassembled WGS sequence"/>
</dbReference>
<dbReference type="AlphaFoldDB" id="A0A2W5SWI6"/>
<feature type="chain" id="PRO_5016006436" description="Periplasmic heavy metal sensor" evidence="1">
    <location>
        <begin position="22"/>
        <end position="161"/>
    </location>
</feature>
<feature type="signal peptide" evidence="1">
    <location>
        <begin position="1"/>
        <end position="21"/>
    </location>
</feature>
<gene>
    <name evidence="2" type="ORF">DI536_32985</name>
</gene>
<reference evidence="2 3" key="1">
    <citation type="submission" date="2017-08" db="EMBL/GenBank/DDBJ databases">
        <title>Infants hospitalized years apart are colonized by the same room-sourced microbial strains.</title>
        <authorList>
            <person name="Brooks B."/>
            <person name="Olm M.R."/>
            <person name="Firek B.A."/>
            <person name="Baker R."/>
            <person name="Thomas B.C."/>
            <person name="Morowitz M.J."/>
            <person name="Banfield J.F."/>
        </authorList>
    </citation>
    <scope>NUCLEOTIDE SEQUENCE [LARGE SCALE GENOMIC DNA]</scope>
    <source>
        <strain evidence="2">S2_003_000_R2_14</strain>
    </source>
</reference>
<evidence type="ECO:0000256" key="1">
    <source>
        <dbReference type="SAM" id="SignalP"/>
    </source>
</evidence>
<comment type="caution">
    <text evidence="2">The sequence shown here is derived from an EMBL/GenBank/DDBJ whole genome shotgun (WGS) entry which is preliminary data.</text>
</comment>
<proteinExistence type="predicted"/>
<accession>A0A2W5SWI6</accession>
<sequence length="161" mass="17633">MSMKTRVLMTVVMLGSLAAFAGRGRGGDPAAREERREERVEQARLMYVLAISEALDLKEADSIKLSNTLKVLEEKRRPLRQQMGEAMKSLKDAADGDTAAAASVDANVQKVLDGRAQMATLDKELFAALSQGQTPQKKAKLALVLARLNMEMKGAFKKGRR</sequence>
<evidence type="ECO:0000313" key="2">
    <source>
        <dbReference type="EMBL" id="PZR05113.1"/>
    </source>
</evidence>
<organism evidence="2 3">
    <name type="scientific">Archangium gephyra</name>
    <dbReference type="NCBI Taxonomy" id="48"/>
    <lineage>
        <taxon>Bacteria</taxon>
        <taxon>Pseudomonadati</taxon>
        <taxon>Myxococcota</taxon>
        <taxon>Myxococcia</taxon>
        <taxon>Myxococcales</taxon>
        <taxon>Cystobacterineae</taxon>
        <taxon>Archangiaceae</taxon>
        <taxon>Archangium</taxon>
    </lineage>
</organism>